<organism evidence="2 3">
    <name type="scientific">Oryzias sinensis</name>
    <name type="common">Chinese medaka</name>
    <dbReference type="NCBI Taxonomy" id="183150"/>
    <lineage>
        <taxon>Eukaryota</taxon>
        <taxon>Metazoa</taxon>
        <taxon>Chordata</taxon>
        <taxon>Craniata</taxon>
        <taxon>Vertebrata</taxon>
        <taxon>Euteleostomi</taxon>
        <taxon>Actinopterygii</taxon>
        <taxon>Neopterygii</taxon>
        <taxon>Teleostei</taxon>
        <taxon>Neoteleostei</taxon>
        <taxon>Acanthomorphata</taxon>
        <taxon>Ovalentaria</taxon>
        <taxon>Atherinomorphae</taxon>
        <taxon>Beloniformes</taxon>
        <taxon>Adrianichthyidae</taxon>
        <taxon>Oryziinae</taxon>
        <taxon>Oryzias</taxon>
    </lineage>
</organism>
<protein>
    <recommendedName>
        <fullName evidence="4">Rhodopsin</fullName>
    </recommendedName>
</protein>
<feature type="region of interest" description="Disordered" evidence="1">
    <location>
        <begin position="1"/>
        <end position="71"/>
    </location>
</feature>
<evidence type="ECO:0000313" key="2">
    <source>
        <dbReference type="Ensembl" id="ENSOSIP00000002241.1"/>
    </source>
</evidence>
<proteinExistence type="predicted"/>
<evidence type="ECO:0008006" key="4">
    <source>
        <dbReference type="Google" id="ProtNLM"/>
    </source>
</evidence>
<dbReference type="Ensembl" id="ENSOSIT00000002392.1">
    <property type="protein sequence ID" value="ENSOSIP00000002241.1"/>
    <property type="gene ID" value="ENSOSIG00000001223.1"/>
</dbReference>
<evidence type="ECO:0000313" key="3">
    <source>
        <dbReference type="Proteomes" id="UP000694383"/>
    </source>
</evidence>
<reference evidence="2" key="1">
    <citation type="submission" date="2025-08" db="UniProtKB">
        <authorList>
            <consortium name="Ensembl"/>
        </authorList>
    </citation>
    <scope>IDENTIFICATION</scope>
</reference>
<name>A0A8C7WRS3_9TELE</name>
<reference evidence="2" key="2">
    <citation type="submission" date="2025-09" db="UniProtKB">
        <authorList>
            <consortium name="Ensembl"/>
        </authorList>
    </citation>
    <scope>IDENTIFICATION</scope>
</reference>
<accession>A0A8C7WRS3</accession>
<dbReference type="Proteomes" id="UP000694383">
    <property type="component" value="Unplaced"/>
</dbReference>
<feature type="compositionally biased region" description="Pro residues" evidence="1">
    <location>
        <begin position="1"/>
        <end position="17"/>
    </location>
</feature>
<evidence type="ECO:0000256" key="1">
    <source>
        <dbReference type="SAM" id="MobiDB-lite"/>
    </source>
</evidence>
<keyword evidence="3" id="KW-1185">Reference proteome</keyword>
<feature type="compositionally biased region" description="Low complexity" evidence="1">
    <location>
        <begin position="18"/>
        <end position="47"/>
    </location>
</feature>
<dbReference type="AlphaFoldDB" id="A0A8C7WRS3"/>
<sequence length="109" mass="11661">IGYPPQDYPPQGYPPQGYPAGQMGPGAPYSGPGQPPMQGYPGQPQFGWQGGPPPGPVYGEAPKNTGETEKHFSLNGGTSVFKKILMHSWFICSSCDLQRLVLNSELLKA</sequence>